<keyword evidence="2" id="KW-0812">Transmembrane</keyword>
<reference evidence="4 5" key="1">
    <citation type="submission" date="2019-12" db="EMBL/GenBank/DDBJ databases">
        <title>Comparative genomics gives insights into the taxonomy of the Azoarcus-Aromatoleum group and reveals separate origins of nif in the plant-associated Azoarcus and non-plant-associated Aromatoleum sub-groups.</title>
        <authorList>
            <person name="Lafos M."/>
            <person name="Maluk M."/>
            <person name="Batista M."/>
            <person name="Junghare M."/>
            <person name="Carmona M."/>
            <person name="Faoro H."/>
            <person name="Cruz L.M."/>
            <person name="Battistoni F."/>
            <person name="De Souza E."/>
            <person name="Pedrosa F."/>
            <person name="Chen W.-M."/>
            <person name="Poole P.S."/>
            <person name="Dixon R.A."/>
            <person name="James E.K."/>
        </authorList>
    </citation>
    <scope>NUCLEOTIDE SEQUENCE [LARGE SCALE GENOMIC DNA]</scope>
    <source>
        <strain evidence="4 5">Td21</strain>
    </source>
</reference>
<dbReference type="Pfam" id="PF02470">
    <property type="entry name" value="MlaD"/>
    <property type="match status" value="1"/>
</dbReference>
<evidence type="ECO:0000256" key="1">
    <source>
        <dbReference type="SAM" id="MobiDB-lite"/>
    </source>
</evidence>
<dbReference type="RefSeq" id="WP_169257448.1">
    <property type="nucleotide sequence ID" value="NZ_WTVN01000033.1"/>
</dbReference>
<dbReference type="PANTHER" id="PTHR36698">
    <property type="entry name" value="BLL5892 PROTEIN"/>
    <property type="match status" value="1"/>
</dbReference>
<organism evidence="4 5">
    <name type="scientific">Aromatoleum toluvorans</name>
    <dbReference type="NCBI Taxonomy" id="92002"/>
    <lineage>
        <taxon>Bacteria</taxon>
        <taxon>Pseudomonadati</taxon>
        <taxon>Pseudomonadota</taxon>
        <taxon>Betaproteobacteria</taxon>
        <taxon>Rhodocyclales</taxon>
        <taxon>Rhodocyclaceae</taxon>
        <taxon>Aromatoleum</taxon>
    </lineage>
</organism>
<feature type="transmembrane region" description="Helical" evidence="2">
    <location>
        <begin position="7"/>
        <end position="28"/>
    </location>
</feature>
<dbReference type="InterPro" id="IPR003399">
    <property type="entry name" value="Mce/MlaD"/>
</dbReference>
<accession>A0ABX1Q3Z1</accession>
<dbReference type="EMBL" id="WTVN01000033">
    <property type="protein sequence ID" value="NMG45615.1"/>
    <property type="molecule type" value="Genomic_DNA"/>
</dbReference>
<evidence type="ECO:0000313" key="5">
    <source>
        <dbReference type="Proteomes" id="UP000623795"/>
    </source>
</evidence>
<evidence type="ECO:0000256" key="2">
    <source>
        <dbReference type="SAM" id="Phobius"/>
    </source>
</evidence>
<sequence length="317" mass="33760">MENRAHALAAGLFAIVLGTALFASLWWFSDDSDSQRTYILESTGNVTGLNLEARVRFRGIPAGKVSDITIDPDDPRKILVVIRLRNDIPLTRGTRATLAYQGVTGLAYVQLNDRGEDPAPLVGEGNAPPRLKLDPGTMERLTDTALDAARQLKLVADKLGELATDDNIRRVGNALQRIESAAAGADQTFADAPRTLASIRAALNSENLARLSSTMQSLERASADAGPAIGELKVLMARLQGLAERVDAAAGATGERLTDQTLPQLEALLKELRGTSQRIGLLAADVDASPQMLLLGREPAPPGPGEAGFEETARRAK</sequence>
<comment type="caution">
    <text evidence="4">The sequence shown here is derived from an EMBL/GenBank/DDBJ whole genome shotgun (WGS) entry which is preliminary data.</text>
</comment>
<dbReference type="Proteomes" id="UP000623795">
    <property type="component" value="Unassembled WGS sequence"/>
</dbReference>
<keyword evidence="2" id="KW-0472">Membrane</keyword>
<feature type="region of interest" description="Disordered" evidence="1">
    <location>
        <begin position="294"/>
        <end position="317"/>
    </location>
</feature>
<evidence type="ECO:0000259" key="3">
    <source>
        <dbReference type="Pfam" id="PF02470"/>
    </source>
</evidence>
<dbReference type="PANTHER" id="PTHR36698:SF3">
    <property type="entry name" value="ABC-TYPE TRANSPORT AUXILIARY LIPOPROTEIN COMPONENT DOMAIN-CONTAINING PROTEIN"/>
    <property type="match status" value="1"/>
</dbReference>
<name>A0ABX1Q3Z1_9RHOO</name>
<feature type="domain" description="Mce/MlaD" evidence="3">
    <location>
        <begin position="43"/>
        <end position="112"/>
    </location>
</feature>
<keyword evidence="2" id="KW-1133">Transmembrane helix</keyword>
<proteinExistence type="predicted"/>
<keyword evidence="5" id="KW-1185">Reference proteome</keyword>
<protein>
    <submittedName>
        <fullName evidence="4">MCE family protein</fullName>
    </submittedName>
</protein>
<evidence type="ECO:0000313" key="4">
    <source>
        <dbReference type="EMBL" id="NMG45615.1"/>
    </source>
</evidence>
<gene>
    <name evidence="4" type="ORF">GPA22_18015</name>
</gene>